<dbReference type="GO" id="GO:0003735">
    <property type="term" value="F:structural constituent of ribosome"/>
    <property type="evidence" value="ECO:0007669"/>
    <property type="project" value="InterPro"/>
</dbReference>
<evidence type="ECO:0000256" key="1">
    <source>
        <dbReference type="ARBA" id="ARBA00005781"/>
    </source>
</evidence>
<comment type="caution">
    <text evidence="6">The sequence shown here is derived from an EMBL/GenBank/DDBJ whole genome shotgun (WGS) entry which is preliminary data.</text>
</comment>
<feature type="compositionally biased region" description="Polar residues" evidence="5">
    <location>
        <begin position="138"/>
        <end position="151"/>
    </location>
</feature>
<protein>
    <recommendedName>
        <fullName evidence="4">50S ribosomal protein L19</fullName>
    </recommendedName>
</protein>
<keyword evidence="3 4" id="KW-0687">Ribonucleoprotein</keyword>
<comment type="similarity">
    <text evidence="1 4">Belongs to the bacterial ribosomal protein bL19 family.</text>
</comment>
<evidence type="ECO:0000313" key="6">
    <source>
        <dbReference type="EMBL" id="PIQ68876.1"/>
    </source>
</evidence>
<organism evidence="6 7">
    <name type="scientific">Candidatus Taylorbacteria bacterium CG11_big_fil_rev_8_21_14_0_20_46_11</name>
    <dbReference type="NCBI Taxonomy" id="1975025"/>
    <lineage>
        <taxon>Bacteria</taxon>
        <taxon>Candidatus Tayloriibacteriota</taxon>
    </lineage>
</organism>
<evidence type="ECO:0000256" key="3">
    <source>
        <dbReference type="ARBA" id="ARBA00023274"/>
    </source>
</evidence>
<dbReference type="Gene3D" id="2.30.30.790">
    <property type="match status" value="1"/>
</dbReference>
<dbReference type="InterPro" id="IPR008991">
    <property type="entry name" value="Translation_prot_SH3-like_sf"/>
</dbReference>
<dbReference type="GO" id="GO:0022625">
    <property type="term" value="C:cytosolic large ribosomal subunit"/>
    <property type="evidence" value="ECO:0007669"/>
    <property type="project" value="TreeGrafter"/>
</dbReference>
<dbReference type="SUPFAM" id="SSF50104">
    <property type="entry name" value="Translation proteins SH3-like domain"/>
    <property type="match status" value="1"/>
</dbReference>
<dbReference type="EMBL" id="PCVG01000020">
    <property type="protein sequence ID" value="PIQ68876.1"/>
    <property type="molecule type" value="Genomic_DNA"/>
</dbReference>
<dbReference type="PANTHER" id="PTHR15680:SF9">
    <property type="entry name" value="LARGE RIBOSOMAL SUBUNIT PROTEIN BL19M"/>
    <property type="match status" value="1"/>
</dbReference>
<keyword evidence="2 6" id="KW-0689">Ribosomal protein</keyword>
<dbReference type="GO" id="GO:0006412">
    <property type="term" value="P:translation"/>
    <property type="evidence" value="ECO:0007669"/>
    <property type="project" value="InterPro"/>
</dbReference>
<comment type="function">
    <text evidence="4">This protein is located at the 30S-50S ribosomal subunit interface and may play a role in the structure and function of the aminoacyl-tRNA binding site.</text>
</comment>
<dbReference type="NCBIfam" id="TIGR01024">
    <property type="entry name" value="rplS_bact"/>
    <property type="match status" value="1"/>
</dbReference>
<dbReference type="Pfam" id="PF01245">
    <property type="entry name" value="Ribosomal_L19"/>
    <property type="match status" value="1"/>
</dbReference>
<accession>A0A2H0KC96</accession>
<feature type="compositionally biased region" description="Basic and acidic residues" evidence="5">
    <location>
        <begin position="123"/>
        <end position="135"/>
    </location>
</feature>
<evidence type="ECO:0000256" key="4">
    <source>
        <dbReference type="RuleBase" id="RU000559"/>
    </source>
</evidence>
<dbReference type="Proteomes" id="UP000229342">
    <property type="component" value="Unassembled WGS sequence"/>
</dbReference>
<dbReference type="PANTHER" id="PTHR15680">
    <property type="entry name" value="RIBOSOMAL PROTEIN L19"/>
    <property type="match status" value="1"/>
</dbReference>
<dbReference type="PIRSF" id="PIRSF002191">
    <property type="entry name" value="Ribosomal_L19"/>
    <property type="match status" value="1"/>
</dbReference>
<reference evidence="6 7" key="1">
    <citation type="submission" date="2017-09" db="EMBL/GenBank/DDBJ databases">
        <title>Depth-based differentiation of microbial function through sediment-hosted aquifers and enrichment of novel symbionts in the deep terrestrial subsurface.</title>
        <authorList>
            <person name="Probst A.J."/>
            <person name="Ladd B."/>
            <person name="Jarett J.K."/>
            <person name="Geller-Mcgrath D.E."/>
            <person name="Sieber C.M."/>
            <person name="Emerson J.B."/>
            <person name="Anantharaman K."/>
            <person name="Thomas B.C."/>
            <person name="Malmstrom R."/>
            <person name="Stieglmeier M."/>
            <person name="Klingl A."/>
            <person name="Woyke T."/>
            <person name="Ryan C.M."/>
            <person name="Banfield J.F."/>
        </authorList>
    </citation>
    <scope>NUCLEOTIDE SEQUENCE [LARGE SCALE GENOMIC DNA]</scope>
    <source>
        <strain evidence="6">CG11_big_fil_rev_8_21_14_0_20_46_11</strain>
    </source>
</reference>
<name>A0A2H0KC96_9BACT</name>
<dbReference type="AlphaFoldDB" id="A0A2H0KC96"/>
<gene>
    <name evidence="6" type="primary">rplS</name>
    <name evidence="6" type="ORF">COV91_01750</name>
</gene>
<dbReference type="InterPro" id="IPR001857">
    <property type="entry name" value="Ribosomal_bL19"/>
</dbReference>
<feature type="region of interest" description="Disordered" evidence="5">
    <location>
        <begin position="123"/>
        <end position="151"/>
    </location>
</feature>
<dbReference type="PRINTS" id="PR00061">
    <property type="entry name" value="RIBOSOMALL19"/>
</dbReference>
<evidence type="ECO:0000313" key="7">
    <source>
        <dbReference type="Proteomes" id="UP000229342"/>
    </source>
</evidence>
<evidence type="ECO:0000256" key="5">
    <source>
        <dbReference type="SAM" id="MobiDB-lite"/>
    </source>
</evidence>
<proteinExistence type="inferred from homology"/>
<sequence length="151" mass="17571">MVKCLSMPITISPINVEERKNLDLRSGDTVRVWQKITDRVLEKDKVKEKSRLQAFEGIVLTRKHGTEAGGTFTVRRVIDGIGVERIFPLYSPTVDKIEILKRSKVRRAKLYHIREKAAKEIRREMRKERTVKEEPEQTTDNKQPEVTETEA</sequence>
<dbReference type="InterPro" id="IPR038657">
    <property type="entry name" value="Ribosomal_bL19_sf"/>
</dbReference>
<evidence type="ECO:0000256" key="2">
    <source>
        <dbReference type="ARBA" id="ARBA00022980"/>
    </source>
</evidence>